<dbReference type="Pfam" id="PF00496">
    <property type="entry name" value="SBP_bac_5"/>
    <property type="match status" value="1"/>
</dbReference>
<dbReference type="PIRSF" id="PIRSF002741">
    <property type="entry name" value="MppA"/>
    <property type="match status" value="1"/>
</dbReference>
<evidence type="ECO:0000256" key="6">
    <source>
        <dbReference type="SAM" id="MobiDB-lite"/>
    </source>
</evidence>
<evidence type="ECO:0000313" key="9">
    <source>
        <dbReference type="EMBL" id="AIG25682.1"/>
    </source>
</evidence>
<dbReference type="Gene3D" id="3.40.190.10">
    <property type="entry name" value="Periplasmic binding protein-like II"/>
    <property type="match status" value="1"/>
</dbReference>
<dbReference type="AlphaFoldDB" id="A0A075QZB5"/>
<dbReference type="HOGENOM" id="CLU_017028_0_3_9"/>
<dbReference type="InterPro" id="IPR039424">
    <property type="entry name" value="SBP_5"/>
</dbReference>
<dbReference type="STRING" id="1042163.BRLA_c013430"/>
<gene>
    <name evidence="9" type="primary">oppA_4</name>
    <name evidence="9" type="ORF">BRLA_c013430</name>
</gene>
<accession>A0A075QZB5</accession>
<feature type="signal peptide" evidence="7">
    <location>
        <begin position="1"/>
        <end position="20"/>
    </location>
</feature>
<dbReference type="InterPro" id="IPR000914">
    <property type="entry name" value="SBP_5_dom"/>
</dbReference>
<proteinExistence type="inferred from homology"/>
<evidence type="ECO:0000259" key="8">
    <source>
        <dbReference type="Pfam" id="PF00496"/>
    </source>
</evidence>
<dbReference type="FunFam" id="3.90.76.10:FF:000001">
    <property type="entry name" value="Oligopeptide ABC transporter substrate-binding protein"/>
    <property type="match status" value="1"/>
</dbReference>
<keyword evidence="3" id="KW-0813">Transport</keyword>
<dbReference type="CDD" id="cd08504">
    <property type="entry name" value="PBP2_OppA"/>
    <property type="match status" value="1"/>
</dbReference>
<dbReference type="GO" id="GO:0030288">
    <property type="term" value="C:outer membrane-bounded periplasmic space"/>
    <property type="evidence" value="ECO:0007669"/>
    <property type="project" value="UniProtKB-ARBA"/>
</dbReference>
<evidence type="ECO:0000256" key="2">
    <source>
        <dbReference type="ARBA" id="ARBA00005695"/>
    </source>
</evidence>
<dbReference type="FunFam" id="3.10.105.10:FF:000001">
    <property type="entry name" value="Oligopeptide ABC transporter, oligopeptide-binding protein"/>
    <property type="match status" value="1"/>
</dbReference>
<dbReference type="GO" id="GO:0015833">
    <property type="term" value="P:peptide transport"/>
    <property type="evidence" value="ECO:0007669"/>
    <property type="project" value="UniProtKB-KW"/>
</dbReference>
<evidence type="ECO:0000256" key="4">
    <source>
        <dbReference type="ARBA" id="ARBA00022729"/>
    </source>
</evidence>
<feature type="domain" description="Solute-binding protein family 5" evidence="8">
    <location>
        <begin position="90"/>
        <end position="464"/>
    </location>
</feature>
<keyword evidence="5" id="KW-0653">Protein transport</keyword>
<comment type="similarity">
    <text evidence="2">Belongs to the bacterial solute-binding protein 5 family.</text>
</comment>
<feature type="region of interest" description="Disordered" evidence="6">
    <location>
        <begin position="26"/>
        <end position="46"/>
    </location>
</feature>
<dbReference type="RefSeq" id="WP_003338279.1">
    <property type="nucleotide sequence ID" value="NZ_CP007806.1"/>
</dbReference>
<dbReference type="GO" id="GO:1904680">
    <property type="term" value="F:peptide transmembrane transporter activity"/>
    <property type="evidence" value="ECO:0007669"/>
    <property type="project" value="TreeGrafter"/>
</dbReference>
<dbReference type="PANTHER" id="PTHR30290">
    <property type="entry name" value="PERIPLASMIC BINDING COMPONENT OF ABC TRANSPORTER"/>
    <property type="match status" value="1"/>
</dbReference>
<evidence type="ECO:0000256" key="3">
    <source>
        <dbReference type="ARBA" id="ARBA00022448"/>
    </source>
</evidence>
<keyword evidence="10" id="KW-1185">Reference proteome</keyword>
<dbReference type="InterPro" id="IPR030678">
    <property type="entry name" value="Peptide/Ni-bd"/>
</dbReference>
<evidence type="ECO:0000256" key="7">
    <source>
        <dbReference type="SAM" id="SignalP"/>
    </source>
</evidence>
<comment type="subcellular location">
    <subcellularLocation>
        <location evidence="1">Cell envelope</location>
    </subcellularLocation>
</comment>
<feature type="chain" id="PRO_5039054987" evidence="7">
    <location>
        <begin position="21"/>
        <end position="541"/>
    </location>
</feature>
<keyword evidence="4 7" id="KW-0732">Signal</keyword>
<dbReference type="Gene3D" id="3.90.76.10">
    <property type="entry name" value="Dipeptide-binding Protein, Domain 1"/>
    <property type="match status" value="1"/>
</dbReference>
<dbReference type="EMBL" id="CP007806">
    <property type="protein sequence ID" value="AIG25682.1"/>
    <property type="molecule type" value="Genomic_DNA"/>
</dbReference>
<evidence type="ECO:0000313" key="10">
    <source>
        <dbReference type="Proteomes" id="UP000005850"/>
    </source>
</evidence>
<reference evidence="9 10" key="1">
    <citation type="journal article" date="2011" name="J. Bacteriol.">
        <title>Genome sequence of Brevibacillus laterosporus LMG 15441, a pathogen of invertebrates.</title>
        <authorList>
            <person name="Djukic M."/>
            <person name="Poehlein A."/>
            <person name="Thurmer A."/>
            <person name="Daniel R."/>
        </authorList>
    </citation>
    <scope>NUCLEOTIDE SEQUENCE [LARGE SCALE GENOMIC DNA]</scope>
    <source>
        <strain evidence="9 10">LMG 15441</strain>
    </source>
</reference>
<keyword evidence="5" id="KW-0571">Peptide transport</keyword>
<dbReference type="GO" id="GO:0043190">
    <property type="term" value="C:ATP-binding cassette (ABC) transporter complex"/>
    <property type="evidence" value="ECO:0007669"/>
    <property type="project" value="InterPro"/>
</dbReference>
<organism evidence="9 10">
    <name type="scientific">Brevibacillus laterosporus LMG 15441</name>
    <dbReference type="NCBI Taxonomy" id="1042163"/>
    <lineage>
        <taxon>Bacteria</taxon>
        <taxon>Bacillati</taxon>
        <taxon>Bacillota</taxon>
        <taxon>Bacilli</taxon>
        <taxon>Bacillales</taxon>
        <taxon>Paenibacillaceae</taxon>
        <taxon>Brevibacillus</taxon>
    </lineage>
</organism>
<name>A0A075QZB5_BRELA</name>
<dbReference type="Proteomes" id="UP000005850">
    <property type="component" value="Chromosome"/>
</dbReference>
<dbReference type="PANTHER" id="PTHR30290:SF79">
    <property type="entry name" value="DIPEPTIDE-BINDING PROTEIN DPPE"/>
    <property type="match status" value="1"/>
</dbReference>
<evidence type="ECO:0000256" key="5">
    <source>
        <dbReference type="ARBA" id="ARBA00022856"/>
    </source>
</evidence>
<dbReference type="KEGG" id="blr:BRLA_c013430"/>
<evidence type="ECO:0000256" key="1">
    <source>
        <dbReference type="ARBA" id="ARBA00004196"/>
    </source>
</evidence>
<dbReference type="Gene3D" id="3.10.105.10">
    <property type="entry name" value="Dipeptide-binding Protein, Domain 3"/>
    <property type="match status" value="1"/>
</dbReference>
<dbReference type="eggNOG" id="COG4166">
    <property type="taxonomic scope" value="Bacteria"/>
</dbReference>
<sequence>MKRFPIRSLCTILLLSSVLAGCGVVSTNSSDSTSKPEKTANAGTKEQKLRLNIKTEPPTADPGLAQDAISMAVARSAFDGLFRLGEDGKLHESVAESYTISDDLKTYTFKLRNSTWSNGDAVTAKDFEYAWKRVLDPKTGSEYAYQLYYIKNGQKANAKEVTLDQVGVKALDDKTLEVQLENPTPFFLELLSSVTYYPVNQKVVEANEKWANNASTLVGNGPFIMKEWQHKSKITFEKNPTYWDKANVKLEKLEFNMIEDSTTELSMYDNNELDWSGSPLGDIPSDAIGALKDKLHTQATAGTYWYVFNTKKAPFNNKKIRQAFAYAINRQALIDNIVQTGGTAALGILPPSMSLNPSGYFTDNNIPKAKQLLAEGLKEEKLTKLPEIELLYNTDELHAKLAQAIQDQWRKTLNVEVKLKNMELKVVREAMKEGSFQIARASWIGDFNDPINFLEVFKAEGGSNKSGWSNPTYTELLAKSSAEGNQEKRRELLKQADTMLMNEMPVTPIYYYTYKWLQKDDVKGVVIDALGFVDYKYARRE</sequence>
<protein>
    <submittedName>
        <fullName evidence="9">Stage 0 sporulation protein KA</fullName>
    </submittedName>
</protein>
<dbReference type="PROSITE" id="PS51257">
    <property type="entry name" value="PROKAR_LIPOPROTEIN"/>
    <property type="match status" value="1"/>
</dbReference>
<dbReference type="SUPFAM" id="SSF53850">
    <property type="entry name" value="Periplasmic binding protein-like II"/>
    <property type="match status" value="1"/>
</dbReference>